<dbReference type="RefSeq" id="WP_158204453.1">
    <property type="nucleotide sequence ID" value="NZ_WSZK01000015.1"/>
</dbReference>
<accession>A0A6B0GRW6</accession>
<reference evidence="1 2" key="1">
    <citation type="submission" date="2019-12" db="EMBL/GenBank/DDBJ databases">
        <title>Halocatena pleomorpha gen. nov. sp. nov., an extremely halophilic archaeon of family Halobacteriaceae isolated from saltpan soil.</title>
        <authorList>
            <person name="Pal Y."/>
            <person name="Verma A."/>
            <person name="Krishnamurthi S."/>
            <person name="Kumar P."/>
        </authorList>
    </citation>
    <scope>NUCLEOTIDE SEQUENCE [LARGE SCALE GENOMIC DNA]</scope>
    <source>
        <strain evidence="1 2">JCM 16495</strain>
    </source>
</reference>
<protein>
    <submittedName>
        <fullName evidence="1">Uncharacterized protein</fullName>
    </submittedName>
</protein>
<evidence type="ECO:0000313" key="1">
    <source>
        <dbReference type="EMBL" id="MWG34815.1"/>
    </source>
</evidence>
<dbReference type="AlphaFoldDB" id="A0A6B0GRW6"/>
<dbReference type="EMBL" id="WSZK01000015">
    <property type="protein sequence ID" value="MWG34815.1"/>
    <property type="molecule type" value="Genomic_DNA"/>
</dbReference>
<organism evidence="1 2">
    <name type="scientific">Halomarina oriensis</name>
    <dbReference type="NCBI Taxonomy" id="671145"/>
    <lineage>
        <taxon>Archaea</taxon>
        <taxon>Methanobacteriati</taxon>
        <taxon>Methanobacteriota</taxon>
        <taxon>Stenosarchaea group</taxon>
        <taxon>Halobacteria</taxon>
        <taxon>Halobacteriales</taxon>
        <taxon>Natronomonadaceae</taxon>
        <taxon>Halomarina</taxon>
    </lineage>
</organism>
<name>A0A6B0GRW6_9EURY</name>
<sequence>MSLIPLPLNGGFPARPAVENGVLQTSLGPTVTIIDSFDGTLNAGWTDETTEFASDTSNFVEGGAAVVTDTNASTANIESTSSGSLPAYFSKGQVLRQYVRPSTVGSGGSRYSLWFGWEGSNTGYTAQLQFDNDRARVIREDGDGTASEFADTSGIGMTSGDFVELEVDWRDGTNGGTDNDIVVTVSDYASASVLFTHTENDETWAGNAGFRLYFFGGVSSAPTTIDYMHTT</sequence>
<comment type="caution">
    <text evidence="1">The sequence shown here is derived from an EMBL/GenBank/DDBJ whole genome shotgun (WGS) entry which is preliminary data.</text>
</comment>
<keyword evidence="2" id="KW-1185">Reference proteome</keyword>
<evidence type="ECO:0000313" key="2">
    <source>
        <dbReference type="Proteomes" id="UP000451471"/>
    </source>
</evidence>
<proteinExistence type="predicted"/>
<dbReference type="Proteomes" id="UP000451471">
    <property type="component" value="Unassembled WGS sequence"/>
</dbReference>
<gene>
    <name evidence="1" type="ORF">GQS65_09975</name>
</gene>